<evidence type="ECO:0000313" key="1">
    <source>
        <dbReference type="EMBL" id="KPJ69337.1"/>
    </source>
</evidence>
<dbReference type="AlphaFoldDB" id="A0A0S7Y501"/>
<sequence length="61" mass="6989">MAAKSKSKKYTVADVYQEANKMLKEEMQGLKNRPLTSSEEIKMKELAKVLSKTVLKEMKII</sequence>
<accession>A0A0S7Y501</accession>
<gene>
    <name evidence="1" type="ORF">AMJ44_03990</name>
</gene>
<reference evidence="1 2" key="1">
    <citation type="journal article" date="2015" name="Microbiome">
        <title>Genomic resolution of linkages in carbon, nitrogen, and sulfur cycling among widespread estuary sediment bacteria.</title>
        <authorList>
            <person name="Baker B.J."/>
            <person name="Lazar C.S."/>
            <person name="Teske A.P."/>
            <person name="Dick G.J."/>
        </authorList>
    </citation>
    <scope>NUCLEOTIDE SEQUENCE [LARGE SCALE GENOMIC DNA]</scope>
    <source>
        <strain evidence="1">DG_54_3</strain>
    </source>
</reference>
<organism evidence="1 2">
    <name type="scientific">candidate division WOR-1 bacterium DG_54_3</name>
    <dbReference type="NCBI Taxonomy" id="1703775"/>
    <lineage>
        <taxon>Bacteria</taxon>
        <taxon>Bacillati</taxon>
        <taxon>Saganbacteria</taxon>
    </lineage>
</organism>
<dbReference type="Proteomes" id="UP000051861">
    <property type="component" value="Unassembled WGS sequence"/>
</dbReference>
<comment type="caution">
    <text evidence="1">The sequence shown here is derived from an EMBL/GenBank/DDBJ whole genome shotgun (WGS) entry which is preliminary data.</text>
</comment>
<evidence type="ECO:0000313" key="2">
    <source>
        <dbReference type="Proteomes" id="UP000051861"/>
    </source>
</evidence>
<protein>
    <submittedName>
        <fullName evidence="1">Uncharacterized protein</fullName>
    </submittedName>
</protein>
<dbReference type="EMBL" id="LIZX01000026">
    <property type="protein sequence ID" value="KPJ69337.1"/>
    <property type="molecule type" value="Genomic_DNA"/>
</dbReference>
<name>A0A0S7Y501_UNCSA</name>
<proteinExistence type="predicted"/>